<dbReference type="OrthoDB" id="9796370at2"/>
<comment type="caution">
    <text evidence="1">The sequence shown here is derived from an EMBL/GenBank/DDBJ whole genome shotgun (WGS) entry which is preliminary data.</text>
</comment>
<sequence>MSMKGKQLSNPFSTGGGGGHFEAHVQASFVALMLTGGYAPCLPRWPIAEIKLQGKIEGFNTDDLIVFVEEPGSKRRCKMLVQVKHKITITQGDDVFSEVIQAAWTDFNNPRVFSKGKDIIVLITGPLNATDSHNVQWLLSQARHTKDEDEFERHVNRANFSPAKSAIKLEVIKHHLKLANNNQEISKEDLHSFLNHFYLLGYDLGEEEGVVLSLLHSHISQFNRQYPHWIWSRVVDIVQTWNQNAGTITSERLPSDLKEVFKQPAISYIPIELTVQPETAKNNWSQHQHATALAVVNLIGAWNEKNEADIDILSMVINEDYQLWVLQAREKLQLVDSPFSFQNGVWKIIDRIVLWDILGSRIFDQDLDTFKKIVVSVLTERDPSFELLPEERFAAGVHGKVLSHSPVLRKGLAEGLALLGTREEVLNNSSQGKAKTTVVLAIREIFENSDWVLWGSLNSLLPVLAEAAPEEFLDAVENALCSEPCPFDELFSQEGHGNTGGNYLTGLLWALEGLAWDENYLVRVCVVLGELASHDPGGSWSNRPANSLSTILLPWLPQTIAPIGKRKVAVQTLCREWPNVAWKLIISLLPNQQQMSTGSHKPVWRNTIPEDWEKDVDQDKYWDQVSFYAGIAVSMAGKDTTKLSQLIDHLDSLPRSSFDQLLEVLSSEAISGLLEEERLPLWDKLTKFTSKHRHFYEAEWALDDGLLSLIEVVVDKLAPSNPLNLYQHLFTNGDFDLYDDKDTWEEQGKKLDKLRQKAIMKILNLGGLNAVILFAEAVQFPGQVGGSLGTIADEEIDKVLLPLYLESEGNKHLAFLSGYIWGRYHINGWSWVDKLDKISWSVGQIGQFLSCLPFTSEAWARSDKWLGRLESDYWNKANIDNYHAEGDLAFAIDKLIKYGRPNAAINCLNRVRHFKKSLNADQCIKALIAALSSTEPSHLINARHIVELIKVLQEIPEVPPDDLFRVEWAYLPLLGRYHRAAPKLLENRLASNPEFFCEAIRLIYRSKNNEVISELSEETKAVATNAWRLLHDWHIPPGMQEDGSFNGENFSIWLQRVKEICTESGHLEVALINVGEVLIHSPADPDGLWINHFVATALNARDAEDMRGGFRTGIINSRDAHWVDPTGKPERELAEKYRQMAEDVENAGYQRVAGTLRGLSEFYEREVERITAEHKIEKNHE</sequence>
<organism evidence="1 2">
    <name type="scientific">Paenibacillus ferrarius</name>
    <dbReference type="NCBI Taxonomy" id="1469647"/>
    <lineage>
        <taxon>Bacteria</taxon>
        <taxon>Bacillati</taxon>
        <taxon>Bacillota</taxon>
        <taxon>Bacilli</taxon>
        <taxon>Bacillales</taxon>
        <taxon>Paenibacillaceae</taxon>
        <taxon>Paenibacillus</taxon>
    </lineage>
</organism>
<reference evidence="2" key="1">
    <citation type="submission" date="2016-07" db="EMBL/GenBank/DDBJ databases">
        <authorList>
            <person name="Florea S."/>
            <person name="Webb J.S."/>
            <person name="Jaromczyk J."/>
            <person name="Schardl C.L."/>
        </authorList>
    </citation>
    <scope>NUCLEOTIDE SEQUENCE [LARGE SCALE GENOMIC DNA]</scope>
    <source>
        <strain evidence="2">CY1</strain>
    </source>
</reference>
<keyword evidence="2" id="KW-1185">Reference proteome</keyword>
<gene>
    <name evidence="1" type="ORF">BC351_33155</name>
</gene>
<dbReference type="Proteomes" id="UP000190626">
    <property type="component" value="Unassembled WGS sequence"/>
</dbReference>
<name>A0A1V4HF31_9BACL</name>
<evidence type="ECO:0000313" key="2">
    <source>
        <dbReference type="Proteomes" id="UP000190626"/>
    </source>
</evidence>
<proteinExistence type="predicted"/>
<dbReference type="EMBL" id="MBTG01000026">
    <property type="protein sequence ID" value="OPH52183.1"/>
    <property type="molecule type" value="Genomic_DNA"/>
</dbReference>
<evidence type="ECO:0000313" key="1">
    <source>
        <dbReference type="EMBL" id="OPH52183.1"/>
    </source>
</evidence>
<accession>A0A1V4HF31</accession>
<protein>
    <submittedName>
        <fullName evidence="1">Uncharacterized protein</fullName>
    </submittedName>
</protein>
<dbReference type="AlphaFoldDB" id="A0A1V4HF31"/>